<dbReference type="Proteomes" id="UP000190166">
    <property type="component" value="Unassembled WGS sequence"/>
</dbReference>
<feature type="coiled-coil region" evidence="1">
    <location>
        <begin position="57"/>
        <end position="84"/>
    </location>
</feature>
<dbReference type="EMBL" id="FUZZ01000003">
    <property type="protein sequence ID" value="SKD08446.1"/>
    <property type="molecule type" value="Genomic_DNA"/>
</dbReference>
<gene>
    <name evidence="2" type="ORF">SAMN05660461_4328</name>
</gene>
<protein>
    <submittedName>
        <fullName evidence="2">Uncharacterized protein</fullName>
    </submittedName>
</protein>
<sequence>MAFLTWIKTISITWNLKIRSAGKVPAAKYFKVLRDNEEKQKYLSDLILKEDVILRDNATTKAQLEEEKSNVSKAQDEKVLLQNKLNVILNMANTDWLNGDWNIKRHIKSKQNGAIIIDVQRIYINNGDFFEYDKLLQQKKRESTIKNYFFNDMTKEVFFINKSVAGEITSTHRLSYSDSINELTGFENEDIRIDYERTDVFDK</sequence>
<proteinExistence type="predicted"/>
<reference evidence="2 3" key="1">
    <citation type="submission" date="2017-02" db="EMBL/GenBank/DDBJ databases">
        <authorList>
            <person name="Peterson S.W."/>
        </authorList>
    </citation>
    <scope>NUCLEOTIDE SEQUENCE [LARGE SCALE GENOMIC DNA]</scope>
    <source>
        <strain evidence="2 3">DSM 18108</strain>
    </source>
</reference>
<keyword evidence="3" id="KW-1185">Reference proteome</keyword>
<evidence type="ECO:0000256" key="1">
    <source>
        <dbReference type="SAM" id="Coils"/>
    </source>
</evidence>
<accession>A0A1T5P717</accession>
<keyword evidence="1" id="KW-0175">Coiled coil</keyword>
<name>A0A1T5P717_9BACT</name>
<evidence type="ECO:0000313" key="2">
    <source>
        <dbReference type="EMBL" id="SKD08446.1"/>
    </source>
</evidence>
<dbReference type="AlphaFoldDB" id="A0A1T5P717"/>
<organism evidence="2 3">
    <name type="scientific">Chitinophaga ginsengisegetis</name>
    <dbReference type="NCBI Taxonomy" id="393003"/>
    <lineage>
        <taxon>Bacteria</taxon>
        <taxon>Pseudomonadati</taxon>
        <taxon>Bacteroidota</taxon>
        <taxon>Chitinophagia</taxon>
        <taxon>Chitinophagales</taxon>
        <taxon>Chitinophagaceae</taxon>
        <taxon>Chitinophaga</taxon>
    </lineage>
</organism>
<evidence type="ECO:0000313" key="3">
    <source>
        <dbReference type="Proteomes" id="UP000190166"/>
    </source>
</evidence>